<name>A0AAD1R8Q3_PELCU</name>
<dbReference type="Proteomes" id="UP001295444">
    <property type="component" value="Chromosome 02"/>
</dbReference>
<dbReference type="AlphaFoldDB" id="A0AAD1R8Q3"/>
<dbReference type="EMBL" id="OW240913">
    <property type="protein sequence ID" value="CAH2245260.1"/>
    <property type="molecule type" value="Genomic_DNA"/>
</dbReference>
<organism evidence="1 2">
    <name type="scientific">Pelobates cultripes</name>
    <name type="common">Western spadefoot toad</name>
    <dbReference type="NCBI Taxonomy" id="61616"/>
    <lineage>
        <taxon>Eukaryota</taxon>
        <taxon>Metazoa</taxon>
        <taxon>Chordata</taxon>
        <taxon>Craniata</taxon>
        <taxon>Vertebrata</taxon>
        <taxon>Euteleostomi</taxon>
        <taxon>Amphibia</taxon>
        <taxon>Batrachia</taxon>
        <taxon>Anura</taxon>
        <taxon>Pelobatoidea</taxon>
        <taxon>Pelobatidae</taxon>
        <taxon>Pelobates</taxon>
    </lineage>
</organism>
<reference evidence="1" key="1">
    <citation type="submission" date="2022-03" db="EMBL/GenBank/DDBJ databases">
        <authorList>
            <person name="Alioto T."/>
            <person name="Alioto T."/>
            <person name="Gomez Garrido J."/>
        </authorList>
    </citation>
    <scope>NUCLEOTIDE SEQUENCE</scope>
</reference>
<sequence>MSLQSELTSYFHTNDTHDVSPETIWQAHKTVLRGLAISKAAYIKRTAQQEYNTLLKTLRDQTNEHLLKPTETGLNAITQTNKKLNEYLLAKTTSTLQRLHTHTYCQGNKAT</sequence>
<keyword evidence="2" id="KW-1185">Reference proteome</keyword>
<evidence type="ECO:0000313" key="2">
    <source>
        <dbReference type="Proteomes" id="UP001295444"/>
    </source>
</evidence>
<protein>
    <submittedName>
        <fullName evidence="1">Uncharacterized protein</fullName>
    </submittedName>
</protein>
<proteinExistence type="predicted"/>
<gene>
    <name evidence="1" type="ORF">PECUL_23A013482</name>
</gene>
<evidence type="ECO:0000313" key="1">
    <source>
        <dbReference type="EMBL" id="CAH2245260.1"/>
    </source>
</evidence>
<accession>A0AAD1R8Q3</accession>